<evidence type="ECO:0000256" key="1">
    <source>
        <dbReference type="ARBA" id="ARBA00000707"/>
    </source>
</evidence>
<dbReference type="EC" id="3.4.19.12" evidence="6"/>
<dbReference type="GO" id="GO:0016579">
    <property type="term" value="P:protein deubiquitination"/>
    <property type="evidence" value="ECO:0007669"/>
    <property type="project" value="InterPro"/>
</dbReference>
<dbReference type="InParanoid" id="A0A286UVF3"/>
<evidence type="ECO:0000259" key="8">
    <source>
        <dbReference type="PROSITE" id="PS50235"/>
    </source>
</evidence>
<dbReference type="GO" id="GO:0005829">
    <property type="term" value="C:cytosol"/>
    <property type="evidence" value="ECO:0007669"/>
    <property type="project" value="TreeGrafter"/>
</dbReference>
<dbReference type="InterPro" id="IPR050164">
    <property type="entry name" value="Peptidase_C19"/>
</dbReference>
<feature type="compositionally biased region" description="Low complexity" evidence="7">
    <location>
        <begin position="267"/>
        <end position="290"/>
    </location>
</feature>
<keyword evidence="3 6" id="KW-0833">Ubl conjugation pathway</keyword>
<evidence type="ECO:0000313" key="9">
    <source>
        <dbReference type="EMBL" id="PAV23579.1"/>
    </source>
</evidence>
<feature type="compositionally biased region" description="Low complexity" evidence="7">
    <location>
        <begin position="457"/>
        <end position="521"/>
    </location>
</feature>
<feature type="compositionally biased region" description="Low complexity" evidence="7">
    <location>
        <begin position="427"/>
        <end position="441"/>
    </location>
</feature>
<proteinExistence type="inferred from homology"/>
<feature type="region of interest" description="Disordered" evidence="7">
    <location>
        <begin position="1"/>
        <end position="63"/>
    </location>
</feature>
<comment type="similarity">
    <text evidence="6">Belongs to the peptidase C19 family.</text>
</comment>
<feature type="region of interest" description="Disordered" evidence="7">
    <location>
        <begin position="232"/>
        <end position="304"/>
    </location>
</feature>
<evidence type="ECO:0000313" key="10">
    <source>
        <dbReference type="Proteomes" id="UP000217199"/>
    </source>
</evidence>
<feature type="domain" description="USP" evidence="8">
    <location>
        <begin position="570"/>
        <end position="951"/>
    </location>
</feature>
<dbReference type="InterPro" id="IPR018200">
    <property type="entry name" value="USP_CS"/>
</dbReference>
<dbReference type="Gene3D" id="3.90.70.10">
    <property type="entry name" value="Cysteine proteinases"/>
    <property type="match status" value="1"/>
</dbReference>
<evidence type="ECO:0000256" key="4">
    <source>
        <dbReference type="ARBA" id="ARBA00022801"/>
    </source>
</evidence>
<dbReference type="EMBL" id="NBII01000001">
    <property type="protein sequence ID" value="PAV23579.1"/>
    <property type="molecule type" value="Genomic_DNA"/>
</dbReference>
<dbReference type="STRING" id="2282107.A0A286UVF3"/>
<comment type="caution">
    <text evidence="9">The sequence shown here is derived from an EMBL/GenBank/DDBJ whole genome shotgun (WGS) entry which is preliminary data.</text>
</comment>
<feature type="region of interest" description="Disordered" evidence="7">
    <location>
        <begin position="409"/>
        <end position="546"/>
    </location>
</feature>
<keyword evidence="2 6" id="KW-0645">Protease</keyword>
<dbReference type="PANTHER" id="PTHR24006:SF687">
    <property type="entry name" value="UBIQUITIN CARBOXYL-TERMINAL HYDROLASE 10"/>
    <property type="match status" value="1"/>
</dbReference>
<dbReference type="InterPro" id="IPR028889">
    <property type="entry name" value="USP"/>
</dbReference>
<dbReference type="AlphaFoldDB" id="A0A286UVF3"/>
<dbReference type="OrthoDB" id="429671at2759"/>
<accession>A0A286UVF3</accession>
<organism evidence="9 10">
    <name type="scientific">Pyrrhoderma noxium</name>
    <dbReference type="NCBI Taxonomy" id="2282107"/>
    <lineage>
        <taxon>Eukaryota</taxon>
        <taxon>Fungi</taxon>
        <taxon>Dikarya</taxon>
        <taxon>Basidiomycota</taxon>
        <taxon>Agaricomycotina</taxon>
        <taxon>Agaricomycetes</taxon>
        <taxon>Hymenochaetales</taxon>
        <taxon>Hymenochaetaceae</taxon>
        <taxon>Pyrrhoderma</taxon>
    </lineage>
</organism>
<keyword evidence="10" id="KW-1185">Reference proteome</keyword>
<dbReference type="SUPFAM" id="SSF54001">
    <property type="entry name" value="Cysteine proteinases"/>
    <property type="match status" value="1"/>
</dbReference>
<dbReference type="PROSITE" id="PS00972">
    <property type="entry name" value="USP_1"/>
    <property type="match status" value="1"/>
</dbReference>
<dbReference type="PANTHER" id="PTHR24006">
    <property type="entry name" value="UBIQUITIN CARBOXYL-TERMINAL HYDROLASE"/>
    <property type="match status" value="1"/>
</dbReference>
<name>A0A286UVF3_9AGAM</name>
<gene>
    <name evidence="9" type="ORF">PNOK_0064700</name>
</gene>
<dbReference type="GO" id="GO:0004843">
    <property type="term" value="F:cysteine-type deubiquitinase activity"/>
    <property type="evidence" value="ECO:0007669"/>
    <property type="project" value="UniProtKB-UniRule"/>
</dbReference>
<sequence length="961" mass="104493">MDPQHIMYNQPGPSNFVGAYPPQETRPQPQYQGRGRGYSNHRNTQPNGQYHQQPQQTYYPPPVHMPYPGYGMNINGMNGMPINGQYNQGQAGIPRRGGPNYQSGNFQAPGSPALHPTHIYNPHAPPFIAPVAQSSSSSPMYHYSPSPAHIQHYSTPYSPPVHPHFSPYPHAQNVKSPMISPLQEHQNTSSPRPWKLQAASPRPPPAAPVTVPTIAPTIIPTAVSAPLREPYVESQISPHQPSLSPVSPPQEDPVEAPPQATEEKPQVAESESDPSPSAVAPAVANSPSTSMNNSPEKPKFELPSFIDEPAPKQEWVIASLPEDPTAAFGLMISPKAKPPPHIVQGAQKYESIAVKTTKPLSESPIVKTIKLVELSSEAEPVVEGHSTVQPPVAEEKVETPILHSEQLSATETESHASVTTDVFVPGSPLSTTTSVSATAPVKSEGPPEKEKEGQTLTAGTESISGSISASPKPSSQNGLPSTVTSIPSPTISTATPPVKKSWASLLRSDGSSSKSSLPTSSIQGFSIPSEATDRPPASSTTDGPAKQRDLLRLLTNGPGIGNSVLQIRPRGLVNTGNMCFANAVLQTLVYTPLFSRLFAELGKYISGVGPSSTKWDGKETPMVDATVDFLKEFKQREKSGNKDGSRELYGGDDDDFDGIDSFIPSNIYDAMKSNFRFEHMGGGQQEDAEEFFGFFLDTLEEELLTIMQTLSPSNQKVSEKPPVNEDDGWLEVGKKNKAVVTRSSKSVDSPITRIFGGKFRSTLKVPGQRDSVMVEDWRSLQLDIQREQVTTIEDALRYISHPQPVQVSSVTKGNAVVEATQQVMMDVFPPVLVLHLKRFLYDTTAKDVKKVHKQVNYGPELEIPSDAVAPNRRTSQPVKYKLFSVIYHHGQSAAGGHYTLDVLHPNRNSDSGVRAREGWIRIDDELVSDLRSEDVFGKDRDCAYLLFYRKVGGSYAARAGQ</sequence>
<feature type="compositionally biased region" description="Polar residues" evidence="7">
    <location>
        <begin position="409"/>
        <end position="420"/>
    </location>
</feature>
<keyword evidence="5 6" id="KW-0788">Thiol protease</keyword>
<dbReference type="Pfam" id="PF00443">
    <property type="entry name" value="UCH"/>
    <property type="match status" value="1"/>
</dbReference>
<dbReference type="CDD" id="cd02257">
    <property type="entry name" value="Peptidase_C19"/>
    <property type="match status" value="1"/>
</dbReference>
<protein>
    <recommendedName>
        <fullName evidence="6">Ubiquitin carboxyl-terminal hydrolase</fullName>
        <ecNumber evidence="6">3.4.19.12</ecNumber>
    </recommendedName>
</protein>
<keyword evidence="4 6" id="KW-0378">Hydrolase</keyword>
<reference evidence="9 10" key="1">
    <citation type="journal article" date="2017" name="Mol. Ecol.">
        <title>Comparative and population genomic landscape of Phellinus noxius: A hypervariable fungus causing root rot in trees.</title>
        <authorList>
            <person name="Chung C.L."/>
            <person name="Lee T.J."/>
            <person name="Akiba M."/>
            <person name="Lee H.H."/>
            <person name="Kuo T.H."/>
            <person name="Liu D."/>
            <person name="Ke H.M."/>
            <person name="Yokoi T."/>
            <person name="Roa M.B."/>
            <person name="Lu M.J."/>
            <person name="Chang Y.Y."/>
            <person name="Ann P.J."/>
            <person name="Tsai J.N."/>
            <person name="Chen C.Y."/>
            <person name="Tzean S.S."/>
            <person name="Ota Y."/>
            <person name="Hattori T."/>
            <person name="Sahashi N."/>
            <person name="Liou R.F."/>
            <person name="Kikuchi T."/>
            <person name="Tsai I.J."/>
        </authorList>
    </citation>
    <scope>NUCLEOTIDE SEQUENCE [LARGE SCALE GENOMIC DNA]</scope>
    <source>
        <strain evidence="9 10">FFPRI411160</strain>
    </source>
</reference>
<dbReference type="GO" id="GO:0006508">
    <property type="term" value="P:proteolysis"/>
    <property type="evidence" value="ECO:0007669"/>
    <property type="project" value="UniProtKB-KW"/>
</dbReference>
<dbReference type="GO" id="GO:0005634">
    <property type="term" value="C:nucleus"/>
    <property type="evidence" value="ECO:0007669"/>
    <property type="project" value="TreeGrafter"/>
</dbReference>
<feature type="compositionally biased region" description="Low complexity" evidence="7">
    <location>
        <begin position="45"/>
        <end position="58"/>
    </location>
</feature>
<feature type="region of interest" description="Disordered" evidence="7">
    <location>
        <begin position="182"/>
        <end position="212"/>
    </location>
</feature>
<dbReference type="Proteomes" id="UP000217199">
    <property type="component" value="Unassembled WGS sequence"/>
</dbReference>
<dbReference type="PROSITE" id="PS50235">
    <property type="entry name" value="USP_3"/>
    <property type="match status" value="1"/>
</dbReference>
<evidence type="ECO:0000256" key="2">
    <source>
        <dbReference type="ARBA" id="ARBA00022670"/>
    </source>
</evidence>
<evidence type="ECO:0000256" key="6">
    <source>
        <dbReference type="RuleBase" id="RU366025"/>
    </source>
</evidence>
<evidence type="ECO:0000256" key="5">
    <source>
        <dbReference type="ARBA" id="ARBA00022807"/>
    </source>
</evidence>
<feature type="compositionally biased region" description="Polar residues" evidence="7">
    <location>
        <begin position="234"/>
        <end position="245"/>
    </location>
</feature>
<comment type="catalytic activity">
    <reaction evidence="1 6">
        <text>Thiol-dependent hydrolysis of ester, thioester, amide, peptide and isopeptide bonds formed by the C-terminal Gly of ubiquitin (a 76-residue protein attached to proteins as an intracellular targeting signal).</text>
        <dbReference type="EC" id="3.4.19.12"/>
    </reaction>
</comment>
<evidence type="ECO:0000256" key="7">
    <source>
        <dbReference type="SAM" id="MobiDB-lite"/>
    </source>
</evidence>
<dbReference type="InterPro" id="IPR038765">
    <property type="entry name" value="Papain-like_cys_pep_sf"/>
</dbReference>
<dbReference type="PROSITE" id="PS00973">
    <property type="entry name" value="USP_2"/>
    <property type="match status" value="1"/>
</dbReference>
<dbReference type="InterPro" id="IPR001394">
    <property type="entry name" value="Peptidase_C19_UCH"/>
</dbReference>
<evidence type="ECO:0000256" key="3">
    <source>
        <dbReference type="ARBA" id="ARBA00022786"/>
    </source>
</evidence>